<keyword evidence="2" id="KW-0843">Virulence</keyword>
<dbReference type="PANTHER" id="PTHR47700">
    <property type="entry name" value="V CHITINASE, PUTATIVE (AFU_ORTHOLOGUE AFUA_6G13720)-RELATED"/>
    <property type="match status" value="1"/>
</dbReference>
<keyword evidence="5" id="KW-1185">Reference proteome</keyword>
<proteinExistence type="predicted"/>
<gene>
    <name evidence="4" type="ORF">BHE90_017087</name>
</gene>
<dbReference type="GO" id="GO:0008061">
    <property type="term" value="F:chitin binding"/>
    <property type="evidence" value="ECO:0007669"/>
    <property type="project" value="UniProtKB-KW"/>
</dbReference>
<feature type="region of interest" description="Disordered" evidence="3">
    <location>
        <begin position="323"/>
        <end position="475"/>
    </location>
</feature>
<dbReference type="Gene3D" id="3.20.20.80">
    <property type="entry name" value="Glycosidases"/>
    <property type="match status" value="1"/>
</dbReference>
<dbReference type="SUPFAM" id="SSF51445">
    <property type="entry name" value="(Trans)glycosidases"/>
    <property type="match status" value="1"/>
</dbReference>
<organism evidence="4 5">
    <name type="scientific">Fusarium euwallaceae</name>
    <dbReference type="NCBI Taxonomy" id="1147111"/>
    <lineage>
        <taxon>Eukaryota</taxon>
        <taxon>Fungi</taxon>
        <taxon>Dikarya</taxon>
        <taxon>Ascomycota</taxon>
        <taxon>Pezizomycotina</taxon>
        <taxon>Sordariomycetes</taxon>
        <taxon>Hypocreomycetidae</taxon>
        <taxon>Hypocreales</taxon>
        <taxon>Nectriaceae</taxon>
        <taxon>Fusarium</taxon>
        <taxon>Fusarium solani species complex</taxon>
    </lineage>
</organism>
<sequence>DANADSSYTHIHWAFASIHPNTWKPVIKGGKKEWADFKTPKAKRAASFGGWADSTEPGEYNIIRLAIINNNREAYAANLASWAAYGGVQHSLDIHRDQCGHLVACECLFYAVDQSSHRANFHASLPRPHSVRFQHLLMGRTALSPPPGAVQKESSMDDSSTNLETTRSLPSSPCLHDTDSNPCFDGTIIPPFPDDTTEQNWRRGHTRAVSFDGVFQDGKAAVKRVIIRFPDVEEGSWYILRCHEHEVDFAASPFSGARAHLRSEKHGRLTSPRNALIIGHFGVEVMNCNAELAEKNNRVALGAKKGSTKRSVAYMAGGIPERQARAWGSEQRPRVTKSSRAGLSRHNGPRVQSNKAKLEEIHDPIPGQICTARDAREGSAPLSEKPDSETKSPCAVGSDSPVTNSMDPLAEVDSRPRSQGGGVALLSDPQSEASRPNLLLEQVPPQRPEDAHGTAWRGVPGTENTTGVGAGSPMAGQETRCRMVINSYTAESLVSIARASLAMPTSIGLNPVVQGSTPESFWGREAKRSRSTQSHTLLQDTEVDQRHRTSQAALGLEPRIDPNARQTIGTGGRSEAAGPKAVHIRVSDKGSDEDQLATESEWSMTQTIDTIVQIDCGFSTRASDRRSTGHDNLSASPVHVYQHQIQRALLHYTAADLLNLKTKSIDLYFPREVQRFEARQPHLPQARPGTAQGHAGESVPPDSRISHKRSFSGAVRRAELATASMIGNVLMAKTPPSHLAEGPFMQWRLMPPNPSACTAPVKPEMPTPRSSFTISLAFS</sequence>
<protein>
    <submittedName>
        <fullName evidence="4">Uncharacterized protein</fullName>
    </submittedName>
</protein>
<comment type="caution">
    <text evidence="4">The sequence shown here is derived from an EMBL/GenBank/DDBJ whole genome shotgun (WGS) entry which is preliminary data.</text>
</comment>
<feature type="region of interest" description="Disordered" evidence="3">
    <location>
        <begin position="562"/>
        <end position="595"/>
    </location>
</feature>
<dbReference type="InterPro" id="IPR017853">
    <property type="entry name" value="GH"/>
</dbReference>
<feature type="region of interest" description="Disordered" evidence="3">
    <location>
        <begin position="678"/>
        <end position="711"/>
    </location>
</feature>
<evidence type="ECO:0000313" key="4">
    <source>
        <dbReference type="EMBL" id="RTE68534.1"/>
    </source>
</evidence>
<evidence type="ECO:0000256" key="3">
    <source>
        <dbReference type="SAM" id="MobiDB-lite"/>
    </source>
</evidence>
<dbReference type="PANTHER" id="PTHR47700:SF2">
    <property type="entry name" value="CHITINASE"/>
    <property type="match status" value="1"/>
</dbReference>
<dbReference type="Proteomes" id="UP000287124">
    <property type="component" value="Unassembled WGS sequence"/>
</dbReference>
<evidence type="ECO:0000313" key="5">
    <source>
        <dbReference type="Proteomes" id="UP000287124"/>
    </source>
</evidence>
<reference evidence="4 5" key="1">
    <citation type="submission" date="2017-06" db="EMBL/GenBank/DDBJ databases">
        <title>Comparative genomic analysis of Ambrosia Fusariam Clade fungi.</title>
        <authorList>
            <person name="Stajich J.E."/>
            <person name="Carrillo J."/>
            <person name="Kijimoto T."/>
            <person name="Eskalen A."/>
            <person name="O'Donnell K."/>
            <person name="Kasson M."/>
        </authorList>
    </citation>
    <scope>NUCLEOTIDE SEQUENCE [LARGE SCALE GENOMIC DNA]</scope>
    <source>
        <strain evidence="4 5">UCR1854</strain>
    </source>
</reference>
<evidence type="ECO:0000256" key="1">
    <source>
        <dbReference type="ARBA" id="ARBA00022669"/>
    </source>
</evidence>
<accession>A0A430KYK2</accession>
<keyword evidence="1" id="KW-0147">Chitin-binding</keyword>
<dbReference type="AlphaFoldDB" id="A0A430KYK2"/>
<feature type="region of interest" description="Disordered" evidence="3">
    <location>
        <begin position="144"/>
        <end position="173"/>
    </location>
</feature>
<dbReference type="InterPro" id="IPR053214">
    <property type="entry name" value="LysM12-like"/>
</dbReference>
<name>A0A430KYK2_9HYPO</name>
<evidence type="ECO:0000256" key="2">
    <source>
        <dbReference type="ARBA" id="ARBA00023026"/>
    </source>
</evidence>
<dbReference type="EMBL" id="MIKF01000803">
    <property type="protein sequence ID" value="RTE68534.1"/>
    <property type="molecule type" value="Genomic_DNA"/>
</dbReference>
<feature type="non-terminal residue" evidence="4">
    <location>
        <position position="1"/>
    </location>
</feature>
<feature type="compositionally biased region" description="Polar residues" evidence="3">
    <location>
        <begin position="157"/>
        <end position="171"/>
    </location>
</feature>